<dbReference type="EMBL" id="JAKGBZ010000011">
    <property type="protein sequence ID" value="MCF3946587.1"/>
    <property type="molecule type" value="Genomic_DNA"/>
</dbReference>
<dbReference type="Proteomes" id="UP001521209">
    <property type="component" value="Unassembled WGS sequence"/>
</dbReference>
<comment type="caution">
    <text evidence="2">Lacks conserved residue(s) required for the propagation of feature annotation.</text>
</comment>
<evidence type="ECO:0000259" key="3">
    <source>
        <dbReference type="PROSITE" id="PS50977"/>
    </source>
</evidence>
<dbReference type="Pfam" id="PF00440">
    <property type="entry name" value="TetR_N"/>
    <property type="match status" value="1"/>
</dbReference>
<dbReference type="InterPro" id="IPR009057">
    <property type="entry name" value="Homeodomain-like_sf"/>
</dbReference>
<name>A0ABS9DYT5_9PROT</name>
<sequence length="185" mass="20836">MSRIALEAGVSKGTLYNYFPGKAELFSAYVEEECAKNLHLIFQAPDAEEEPAEMLARIARRMLHLLLSDIGITIYRVVIAEAEKFPDIALSFFEAGPARAIHYLADGLREQVRRDRMNVPDPEFAAEQFFALCQTRLAFLCRLRIKMTPSTEEIDRIVDGSVRIFLNTYGIGGQNAKRSSSTNET</sequence>
<dbReference type="PANTHER" id="PTHR30055">
    <property type="entry name" value="HTH-TYPE TRANSCRIPTIONAL REGULATOR RUTR"/>
    <property type="match status" value="1"/>
</dbReference>
<dbReference type="PROSITE" id="PS50977">
    <property type="entry name" value="HTH_TETR_2"/>
    <property type="match status" value="1"/>
</dbReference>
<evidence type="ECO:0000313" key="4">
    <source>
        <dbReference type="EMBL" id="MCF3946587.1"/>
    </source>
</evidence>
<gene>
    <name evidence="4" type="ORF">L2A60_07815</name>
</gene>
<evidence type="ECO:0000313" key="5">
    <source>
        <dbReference type="Proteomes" id="UP001521209"/>
    </source>
</evidence>
<dbReference type="Gene3D" id="1.10.10.60">
    <property type="entry name" value="Homeodomain-like"/>
    <property type="match status" value="1"/>
</dbReference>
<evidence type="ECO:0000256" key="2">
    <source>
        <dbReference type="PROSITE-ProRule" id="PRU00335"/>
    </source>
</evidence>
<dbReference type="Gene3D" id="1.10.357.10">
    <property type="entry name" value="Tetracycline Repressor, domain 2"/>
    <property type="match status" value="1"/>
</dbReference>
<dbReference type="Pfam" id="PF14246">
    <property type="entry name" value="TetR_C_7"/>
    <property type="match status" value="1"/>
</dbReference>
<proteinExistence type="predicted"/>
<accession>A0ABS9DYT5</accession>
<keyword evidence="1 2" id="KW-0238">DNA-binding</keyword>
<dbReference type="InterPro" id="IPR039536">
    <property type="entry name" value="TetR_C_Proteobacteria"/>
</dbReference>
<protein>
    <submittedName>
        <fullName evidence="4">TetR/AcrR family transcriptional regulator</fullName>
    </submittedName>
</protein>
<dbReference type="InterPro" id="IPR001647">
    <property type="entry name" value="HTH_TetR"/>
</dbReference>
<dbReference type="SUPFAM" id="SSF46689">
    <property type="entry name" value="Homeodomain-like"/>
    <property type="match status" value="1"/>
</dbReference>
<dbReference type="InterPro" id="IPR050109">
    <property type="entry name" value="HTH-type_TetR-like_transc_reg"/>
</dbReference>
<dbReference type="PANTHER" id="PTHR30055:SF146">
    <property type="entry name" value="HTH-TYPE TRANSCRIPTIONAL DUAL REGULATOR CECR"/>
    <property type="match status" value="1"/>
</dbReference>
<evidence type="ECO:0000256" key="1">
    <source>
        <dbReference type="ARBA" id="ARBA00023125"/>
    </source>
</evidence>
<dbReference type="InterPro" id="IPR036271">
    <property type="entry name" value="Tet_transcr_reg_TetR-rel_C_sf"/>
</dbReference>
<reference evidence="4 5" key="1">
    <citation type="submission" date="2022-01" db="EMBL/GenBank/DDBJ databases">
        <authorList>
            <person name="Won M."/>
            <person name="Kim S.-J."/>
            <person name="Kwon S.-W."/>
        </authorList>
    </citation>
    <scope>NUCLEOTIDE SEQUENCE [LARGE SCALE GENOMIC DNA]</scope>
    <source>
        <strain evidence="4 5">KCTC 23505</strain>
    </source>
</reference>
<feature type="domain" description="HTH tetR-type" evidence="3">
    <location>
        <begin position="1"/>
        <end position="37"/>
    </location>
</feature>
<keyword evidence="5" id="KW-1185">Reference proteome</keyword>
<dbReference type="SUPFAM" id="SSF48498">
    <property type="entry name" value="Tetracyclin repressor-like, C-terminal domain"/>
    <property type="match status" value="1"/>
</dbReference>
<organism evidence="4 5">
    <name type="scientific">Acidiphilium iwatense</name>
    <dbReference type="NCBI Taxonomy" id="768198"/>
    <lineage>
        <taxon>Bacteria</taxon>
        <taxon>Pseudomonadati</taxon>
        <taxon>Pseudomonadota</taxon>
        <taxon>Alphaproteobacteria</taxon>
        <taxon>Acetobacterales</taxon>
        <taxon>Acidocellaceae</taxon>
        <taxon>Acidiphilium</taxon>
    </lineage>
</organism>
<comment type="caution">
    <text evidence="4">The sequence shown here is derived from an EMBL/GenBank/DDBJ whole genome shotgun (WGS) entry which is preliminary data.</text>
</comment>